<dbReference type="AlphaFoldDB" id="A0ABD6E846"/>
<keyword evidence="5" id="KW-0472">Membrane</keyword>
<evidence type="ECO:0000256" key="4">
    <source>
        <dbReference type="ARBA" id="ARBA00022989"/>
    </source>
</evidence>
<keyword evidence="3" id="KW-0812">Transmembrane</keyword>
<keyword evidence="10" id="KW-1185">Reference proteome</keyword>
<evidence type="ECO:0000256" key="3">
    <source>
        <dbReference type="ARBA" id="ARBA00022692"/>
    </source>
</evidence>
<accession>A0ABD6E846</accession>
<evidence type="ECO:0000259" key="8">
    <source>
        <dbReference type="Pfam" id="PF05041"/>
    </source>
</evidence>
<keyword evidence="4" id="KW-1133">Transmembrane helix</keyword>
<dbReference type="GO" id="GO:0016020">
    <property type="term" value="C:membrane"/>
    <property type="evidence" value="ECO:0007669"/>
    <property type="project" value="UniProtKB-SubCell"/>
</dbReference>
<organism evidence="9 10">
    <name type="scientific">Gnathostoma spinigerum</name>
    <dbReference type="NCBI Taxonomy" id="75299"/>
    <lineage>
        <taxon>Eukaryota</taxon>
        <taxon>Metazoa</taxon>
        <taxon>Ecdysozoa</taxon>
        <taxon>Nematoda</taxon>
        <taxon>Chromadorea</taxon>
        <taxon>Rhabditida</taxon>
        <taxon>Spirurina</taxon>
        <taxon>Gnathostomatomorpha</taxon>
        <taxon>Gnathostomatoidea</taxon>
        <taxon>Gnathostomatidae</taxon>
        <taxon>Gnathostoma</taxon>
    </lineage>
</organism>
<dbReference type="EMBL" id="JBGFUD010001376">
    <property type="protein sequence ID" value="MFH4976203.1"/>
    <property type="molecule type" value="Genomic_DNA"/>
</dbReference>
<dbReference type="PANTHER" id="PTHR12372">
    <property type="entry name" value="PECANEX"/>
    <property type="match status" value="1"/>
</dbReference>
<feature type="domain" description="Pecanex C-terminal" evidence="8">
    <location>
        <begin position="482"/>
        <end position="704"/>
    </location>
</feature>
<dbReference type="PANTHER" id="PTHR12372:SF7">
    <property type="entry name" value="PROTEIN PECANEX"/>
    <property type="match status" value="1"/>
</dbReference>
<dbReference type="Pfam" id="PF05041">
    <property type="entry name" value="Pecanex_C"/>
    <property type="match status" value="1"/>
</dbReference>
<feature type="region of interest" description="Disordered" evidence="7">
    <location>
        <begin position="759"/>
        <end position="802"/>
    </location>
</feature>
<evidence type="ECO:0000313" key="9">
    <source>
        <dbReference type="EMBL" id="MFH4976203.1"/>
    </source>
</evidence>
<evidence type="ECO:0000313" key="10">
    <source>
        <dbReference type="Proteomes" id="UP001608902"/>
    </source>
</evidence>
<evidence type="ECO:0000256" key="2">
    <source>
        <dbReference type="ARBA" id="ARBA00010170"/>
    </source>
</evidence>
<gene>
    <name evidence="9" type="ORF">AB6A40_002912</name>
</gene>
<comment type="subcellular location">
    <subcellularLocation>
        <location evidence="1 6">Membrane</location>
        <topology evidence="1 6">Multi-pass membrane protein</topology>
    </subcellularLocation>
</comment>
<reference evidence="9 10" key="1">
    <citation type="submission" date="2024-08" db="EMBL/GenBank/DDBJ databases">
        <title>Gnathostoma spinigerum genome.</title>
        <authorList>
            <person name="Gonzalez-Bertolin B."/>
            <person name="Monzon S."/>
            <person name="Zaballos A."/>
            <person name="Jimenez P."/>
            <person name="Dekumyoy P."/>
            <person name="Varona S."/>
            <person name="Cuesta I."/>
            <person name="Sumanam S."/>
            <person name="Adisakwattana P."/>
            <person name="Gasser R.B."/>
            <person name="Hernandez-Gonzalez A."/>
            <person name="Young N.D."/>
            <person name="Perteguer M.J."/>
        </authorList>
    </citation>
    <scope>NUCLEOTIDE SEQUENCE [LARGE SCALE GENOMIC DNA]</scope>
    <source>
        <strain evidence="9">AL3</strain>
        <tissue evidence="9">Liver</tissue>
    </source>
</reference>
<dbReference type="InterPro" id="IPR007735">
    <property type="entry name" value="Pecanex_C"/>
</dbReference>
<evidence type="ECO:0000256" key="5">
    <source>
        <dbReference type="ARBA" id="ARBA00023136"/>
    </source>
</evidence>
<comment type="caution">
    <text evidence="9">The sequence shown here is derived from an EMBL/GenBank/DDBJ whole genome shotgun (WGS) entry which is preliminary data.</text>
</comment>
<name>A0ABD6E846_9BILA</name>
<comment type="similarity">
    <text evidence="2 6">Belongs to the pecanex family.</text>
</comment>
<dbReference type="InterPro" id="IPR039797">
    <property type="entry name" value="Pecanex"/>
</dbReference>
<dbReference type="Proteomes" id="UP001608902">
    <property type="component" value="Unassembled WGS sequence"/>
</dbReference>
<sequence length="960" mass="108985">MEMRTATPWRILANPVLRPYEFGQCESTVAARLNTFEVVHYYMLMLEGNLLYPLLAVSTTTVNCWRLHPFFIALFNLRIVRSGFSHPQLLYLPLAFTWLLTHFDLSSYENIEDYFPLILFVSISIWPKVLEFIQKLNFIFAYVAPWQISWGSAFHAFAQPFSVPHTALIAAQTFFSSVISAPLNPFLGSSFFLMSYVRPVKFWEKDYNTRRVDHSNTRLISQIDRGPMLDDSNLNAVFYEHLTRSLQISLAGDLLFGRWAVSIKPGDCFILASDYLNCLVHIIEVGNGFITFQLRGLEFRGTYCHQREVEAISEDVKKGTGCCCCSPGALHGMLSLNTCWVLRWLAWEVSCSKYIIDGYSITDNSAVNLLQVHELRRLLVTLYVKCIIFHAISSPKLFQWLKMPTIVSALNPVESSPRYVDLDAVFGAANDEDYDMNLKGVSHHSFAELYETWIIHCLQQRKSLPEPSLTEEEGNGRSALLSRVTAFCFALSIVGRRMLATAAHNRHANMAESFLYGLHALFKGDLRITCQRDEWVFADMDLLHCVIAPAVRMALKLHQDHFIAADDFDDVSLLHQRITQHMSNLFISHEHDPAWRRAILTNTPSLLALRHMYDDGQDEYKIIMLNKMHLNMRVIKLNKECVRSFWAGQQQELIFLRNRNPERGSIQNARQVLRNMINSSADQPIGYPIYVSPLTTSFTDTHPQIQSIAGSPLTFDIVASGFHYIWSMITSHFGMSGSSNLFVAAPQVPSQPNAMIQQSEMAEMASRNNSTERNPRSSNEYTPCCSSSSQQKASETEAVSSAIQPGNSVVSLDVDGTTKVMFCKKSTSYRSSVSADTEEVTSSDHPTEEYMEIVDTEQVFTCLDEPFKATGKPLVVWPHSRWRMRGGRGSWNCMPLQGYRGKVVHKWVPFHPQSEFRSHAGVIYLLYVEDMCGCYVPVGESGVKRITKEEYDAGCIPPLL</sequence>
<evidence type="ECO:0000256" key="6">
    <source>
        <dbReference type="RuleBase" id="RU367089"/>
    </source>
</evidence>
<evidence type="ECO:0000256" key="1">
    <source>
        <dbReference type="ARBA" id="ARBA00004141"/>
    </source>
</evidence>
<protein>
    <recommendedName>
        <fullName evidence="6">Pecanex-like protein</fullName>
    </recommendedName>
</protein>
<proteinExistence type="inferred from homology"/>
<evidence type="ECO:0000256" key="7">
    <source>
        <dbReference type="SAM" id="MobiDB-lite"/>
    </source>
</evidence>